<dbReference type="Proteomes" id="UP000059680">
    <property type="component" value="Chromosome 2"/>
</dbReference>
<reference evidence="1 2" key="3">
    <citation type="journal article" date="2013" name="Rice">
        <title>Improvement of the Oryza sativa Nipponbare reference genome using next generation sequence and optical map data.</title>
        <authorList>
            <person name="Kawahara Y."/>
            <person name="de la Bastide M."/>
            <person name="Hamilton J.P."/>
            <person name="Kanamori H."/>
            <person name="McCombie W.R."/>
            <person name="Ouyang S."/>
            <person name="Schwartz D.C."/>
            <person name="Tanaka T."/>
            <person name="Wu J."/>
            <person name="Zhou S."/>
            <person name="Childs K.L."/>
            <person name="Davidson R.M."/>
            <person name="Lin H."/>
            <person name="Quesada-Ocampo L."/>
            <person name="Vaillancourt B."/>
            <person name="Sakai H."/>
            <person name="Lee S.S."/>
            <person name="Kim J."/>
            <person name="Numa H."/>
            <person name="Itoh T."/>
            <person name="Buell C.R."/>
            <person name="Matsumoto T."/>
        </authorList>
    </citation>
    <scope>NUCLEOTIDE SEQUENCE [LARGE SCALE GENOMIC DNA]</scope>
    <source>
        <strain evidence="2">cv. Nipponbare</strain>
    </source>
</reference>
<name>A0A0P0VJ17_ORYSJ</name>
<protein>
    <submittedName>
        <fullName evidence="1">Os02g0479801 protein</fullName>
    </submittedName>
</protein>
<keyword evidence="2" id="KW-1185">Reference proteome</keyword>
<dbReference type="AlphaFoldDB" id="A0A0P0VJ17"/>
<dbReference type="PaxDb" id="39947-A0A0P0VJ17"/>
<organism evidence="1 2">
    <name type="scientific">Oryza sativa subsp. japonica</name>
    <name type="common">Rice</name>
    <dbReference type="NCBI Taxonomy" id="39947"/>
    <lineage>
        <taxon>Eukaryota</taxon>
        <taxon>Viridiplantae</taxon>
        <taxon>Streptophyta</taxon>
        <taxon>Embryophyta</taxon>
        <taxon>Tracheophyta</taxon>
        <taxon>Spermatophyta</taxon>
        <taxon>Magnoliopsida</taxon>
        <taxon>Liliopsida</taxon>
        <taxon>Poales</taxon>
        <taxon>Poaceae</taxon>
        <taxon>BOP clade</taxon>
        <taxon>Oryzoideae</taxon>
        <taxon>Oryzeae</taxon>
        <taxon>Oryzinae</taxon>
        <taxon>Oryza</taxon>
        <taxon>Oryza sativa</taxon>
    </lineage>
</organism>
<gene>
    <name evidence="1" type="ordered locus">Os02g0479801</name>
    <name evidence="1" type="ORF">OSNPB_020479801</name>
</gene>
<accession>A0A0P0VJ17</accession>
<sequence length="108" mass="11769">MAAAVATTGLAAEPATTGLAAAAASSTTVVAEESADVAESARADLTAMHPSCGGRVVWFRWILRRQRRLFTSLGIRRVVRRRYDEQIKLNITTTLSKEIGHQLILYRA</sequence>
<reference evidence="1 2" key="2">
    <citation type="journal article" date="2013" name="Plant Cell Physiol.">
        <title>Rice Annotation Project Database (RAP-DB): an integrative and interactive database for rice genomics.</title>
        <authorList>
            <person name="Sakai H."/>
            <person name="Lee S.S."/>
            <person name="Tanaka T."/>
            <person name="Numa H."/>
            <person name="Kim J."/>
            <person name="Kawahara Y."/>
            <person name="Wakimoto H."/>
            <person name="Yang C.C."/>
            <person name="Iwamoto M."/>
            <person name="Abe T."/>
            <person name="Yamada Y."/>
            <person name="Muto A."/>
            <person name="Inokuchi H."/>
            <person name="Ikemura T."/>
            <person name="Matsumoto T."/>
            <person name="Sasaki T."/>
            <person name="Itoh T."/>
        </authorList>
    </citation>
    <scope>NUCLEOTIDE SEQUENCE [LARGE SCALE GENOMIC DNA]</scope>
    <source>
        <strain evidence="2">cv. Nipponbare</strain>
    </source>
</reference>
<dbReference type="InParanoid" id="A0A0P0VJ17"/>
<evidence type="ECO:0000313" key="1">
    <source>
        <dbReference type="EMBL" id="BAS78679.1"/>
    </source>
</evidence>
<proteinExistence type="predicted"/>
<evidence type="ECO:0000313" key="2">
    <source>
        <dbReference type="Proteomes" id="UP000059680"/>
    </source>
</evidence>
<reference evidence="2" key="1">
    <citation type="journal article" date="2005" name="Nature">
        <title>The map-based sequence of the rice genome.</title>
        <authorList>
            <consortium name="International rice genome sequencing project (IRGSP)"/>
            <person name="Matsumoto T."/>
            <person name="Wu J."/>
            <person name="Kanamori H."/>
            <person name="Katayose Y."/>
            <person name="Fujisawa M."/>
            <person name="Namiki N."/>
            <person name="Mizuno H."/>
            <person name="Yamamoto K."/>
            <person name="Antonio B.A."/>
            <person name="Baba T."/>
            <person name="Sakata K."/>
            <person name="Nagamura Y."/>
            <person name="Aoki H."/>
            <person name="Arikawa K."/>
            <person name="Arita K."/>
            <person name="Bito T."/>
            <person name="Chiden Y."/>
            <person name="Fujitsuka N."/>
            <person name="Fukunaka R."/>
            <person name="Hamada M."/>
            <person name="Harada C."/>
            <person name="Hayashi A."/>
            <person name="Hijishita S."/>
            <person name="Honda M."/>
            <person name="Hosokawa S."/>
            <person name="Ichikawa Y."/>
            <person name="Idonuma A."/>
            <person name="Iijima M."/>
            <person name="Ikeda M."/>
            <person name="Ikeno M."/>
            <person name="Ito K."/>
            <person name="Ito S."/>
            <person name="Ito T."/>
            <person name="Ito Y."/>
            <person name="Ito Y."/>
            <person name="Iwabuchi A."/>
            <person name="Kamiya K."/>
            <person name="Karasawa W."/>
            <person name="Kurita K."/>
            <person name="Katagiri S."/>
            <person name="Kikuta A."/>
            <person name="Kobayashi H."/>
            <person name="Kobayashi N."/>
            <person name="Machita K."/>
            <person name="Maehara T."/>
            <person name="Masukawa M."/>
            <person name="Mizubayashi T."/>
            <person name="Mukai Y."/>
            <person name="Nagasaki H."/>
            <person name="Nagata Y."/>
            <person name="Naito S."/>
            <person name="Nakashima M."/>
            <person name="Nakama Y."/>
            <person name="Nakamichi Y."/>
            <person name="Nakamura M."/>
            <person name="Meguro A."/>
            <person name="Negishi M."/>
            <person name="Ohta I."/>
            <person name="Ohta T."/>
            <person name="Okamoto M."/>
            <person name="Ono N."/>
            <person name="Saji S."/>
            <person name="Sakaguchi M."/>
            <person name="Sakai K."/>
            <person name="Shibata M."/>
            <person name="Shimokawa T."/>
            <person name="Song J."/>
            <person name="Takazaki Y."/>
            <person name="Terasawa K."/>
            <person name="Tsugane M."/>
            <person name="Tsuji K."/>
            <person name="Ueda S."/>
            <person name="Waki K."/>
            <person name="Yamagata H."/>
            <person name="Yamamoto M."/>
            <person name="Yamamoto S."/>
            <person name="Yamane H."/>
            <person name="Yoshiki S."/>
            <person name="Yoshihara R."/>
            <person name="Yukawa K."/>
            <person name="Zhong H."/>
            <person name="Yano M."/>
            <person name="Yuan Q."/>
            <person name="Ouyang S."/>
            <person name="Liu J."/>
            <person name="Jones K.M."/>
            <person name="Gansberger K."/>
            <person name="Moffat K."/>
            <person name="Hill J."/>
            <person name="Bera J."/>
            <person name="Fadrosh D."/>
            <person name="Jin S."/>
            <person name="Johri S."/>
            <person name="Kim M."/>
            <person name="Overton L."/>
            <person name="Reardon M."/>
            <person name="Tsitrin T."/>
            <person name="Vuong H."/>
            <person name="Weaver B."/>
            <person name="Ciecko A."/>
            <person name="Tallon L."/>
            <person name="Jackson J."/>
            <person name="Pai G."/>
            <person name="Aken S.V."/>
            <person name="Utterback T."/>
            <person name="Reidmuller S."/>
            <person name="Feldblyum T."/>
            <person name="Hsiao J."/>
            <person name="Zismann V."/>
            <person name="Iobst S."/>
            <person name="de Vazeille A.R."/>
            <person name="Buell C.R."/>
            <person name="Ying K."/>
            <person name="Li Y."/>
            <person name="Lu T."/>
            <person name="Huang Y."/>
            <person name="Zhao Q."/>
            <person name="Feng Q."/>
            <person name="Zhang L."/>
            <person name="Zhu J."/>
            <person name="Weng Q."/>
            <person name="Mu J."/>
            <person name="Lu Y."/>
            <person name="Fan D."/>
            <person name="Liu Y."/>
            <person name="Guan J."/>
            <person name="Zhang Y."/>
            <person name="Yu S."/>
            <person name="Liu X."/>
            <person name="Zhang Y."/>
            <person name="Hong G."/>
            <person name="Han B."/>
            <person name="Choisne N."/>
            <person name="Demange N."/>
            <person name="Orjeda G."/>
            <person name="Samain S."/>
            <person name="Cattolico L."/>
            <person name="Pelletier E."/>
            <person name="Couloux A."/>
            <person name="Segurens B."/>
            <person name="Wincker P."/>
            <person name="D'Hont A."/>
            <person name="Scarpelli C."/>
            <person name="Weissenbach J."/>
            <person name="Salanoubat M."/>
            <person name="Quetier F."/>
            <person name="Yu Y."/>
            <person name="Kim H.R."/>
            <person name="Rambo T."/>
            <person name="Currie J."/>
            <person name="Collura K."/>
            <person name="Luo M."/>
            <person name="Yang T."/>
            <person name="Ammiraju J.S.S."/>
            <person name="Engler F."/>
            <person name="Soderlund C."/>
            <person name="Wing R.A."/>
            <person name="Palmer L.E."/>
            <person name="de la Bastide M."/>
            <person name="Spiegel L."/>
            <person name="Nascimento L."/>
            <person name="Zutavern T."/>
            <person name="O'Shaughnessy A."/>
            <person name="Dike S."/>
            <person name="Dedhia N."/>
            <person name="Preston R."/>
            <person name="Balija V."/>
            <person name="McCombie W.R."/>
            <person name="Chow T."/>
            <person name="Chen H."/>
            <person name="Chung M."/>
            <person name="Chen C."/>
            <person name="Shaw J."/>
            <person name="Wu H."/>
            <person name="Hsiao K."/>
            <person name="Chao Y."/>
            <person name="Chu M."/>
            <person name="Cheng C."/>
            <person name="Hour A."/>
            <person name="Lee P."/>
            <person name="Lin S."/>
            <person name="Lin Y."/>
            <person name="Liou J."/>
            <person name="Liu S."/>
            <person name="Hsing Y."/>
            <person name="Raghuvanshi S."/>
            <person name="Mohanty A."/>
            <person name="Bharti A.K."/>
            <person name="Gaur A."/>
            <person name="Gupta V."/>
            <person name="Kumar D."/>
            <person name="Ravi V."/>
            <person name="Vij S."/>
            <person name="Kapur A."/>
            <person name="Khurana P."/>
            <person name="Khurana P."/>
            <person name="Khurana J.P."/>
            <person name="Tyagi A.K."/>
            <person name="Gaikwad K."/>
            <person name="Singh A."/>
            <person name="Dalal V."/>
            <person name="Srivastava S."/>
            <person name="Dixit A."/>
            <person name="Pal A.K."/>
            <person name="Ghazi I.A."/>
            <person name="Yadav M."/>
            <person name="Pandit A."/>
            <person name="Bhargava A."/>
            <person name="Sureshbabu K."/>
            <person name="Batra K."/>
            <person name="Sharma T.R."/>
            <person name="Mohapatra T."/>
            <person name="Singh N.K."/>
            <person name="Messing J."/>
            <person name="Nelson A.B."/>
            <person name="Fuks G."/>
            <person name="Kavchok S."/>
            <person name="Keizer G."/>
            <person name="Linton E."/>
            <person name="Llaca V."/>
            <person name="Song R."/>
            <person name="Tanyolac B."/>
            <person name="Young S."/>
            <person name="Ho-Il K."/>
            <person name="Hahn J.H."/>
            <person name="Sangsakoo G."/>
            <person name="Vanavichit A."/>
            <person name="de Mattos Luiz.A.T."/>
            <person name="Zimmer P.D."/>
            <person name="Malone G."/>
            <person name="Dellagostin O."/>
            <person name="de Oliveira A.C."/>
            <person name="Bevan M."/>
            <person name="Bancroft I."/>
            <person name="Minx P."/>
            <person name="Cordum H."/>
            <person name="Wilson R."/>
            <person name="Cheng Z."/>
            <person name="Jin W."/>
            <person name="Jiang J."/>
            <person name="Leong S.A."/>
            <person name="Iwama H."/>
            <person name="Gojobori T."/>
            <person name="Itoh T."/>
            <person name="Niimura Y."/>
            <person name="Fujii Y."/>
            <person name="Habara T."/>
            <person name="Sakai H."/>
            <person name="Sato Y."/>
            <person name="Wilson G."/>
            <person name="Kumar K."/>
            <person name="McCouch S."/>
            <person name="Juretic N."/>
            <person name="Hoen D."/>
            <person name="Wright S."/>
            <person name="Bruskiewich R."/>
            <person name="Bureau T."/>
            <person name="Miyao A."/>
            <person name="Hirochika H."/>
            <person name="Nishikawa T."/>
            <person name="Kadowaki K."/>
            <person name="Sugiura M."/>
            <person name="Burr B."/>
            <person name="Sasaki T."/>
        </authorList>
    </citation>
    <scope>NUCLEOTIDE SEQUENCE [LARGE SCALE GENOMIC DNA]</scope>
    <source>
        <strain evidence="2">cv. Nipponbare</strain>
    </source>
</reference>
<dbReference type="EMBL" id="AP014958">
    <property type="protein sequence ID" value="BAS78679.1"/>
    <property type="molecule type" value="Genomic_DNA"/>
</dbReference>